<protein>
    <submittedName>
        <fullName evidence="2">Uncharacterized protein</fullName>
    </submittedName>
</protein>
<organism evidence="2 3">
    <name type="scientific">Neobacillus kokaensis</name>
    <dbReference type="NCBI Taxonomy" id="2759023"/>
    <lineage>
        <taxon>Bacteria</taxon>
        <taxon>Bacillati</taxon>
        <taxon>Bacillota</taxon>
        <taxon>Bacilli</taxon>
        <taxon>Bacillales</taxon>
        <taxon>Bacillaceae</taxon>
        <taxon>Neobacillus</taxon>
    </lineage>
</organism>
<accession>A0ABQ3N159</accession>
<feature type="transmembrane region" description="Helical" evidence="1">
    <location>
        <begin position="261"/>
        <end position="278"/>
    </location>
</feature>
<keyword evidence="1" id="KW-1133">Transmembrane helix</keyword>
<comment type="caution">
    <text evidence="2">The sequence shown here is derived from an EMBL/GenBank/DDBJ whole genome shotgun (WGS) entry which is preliminary data.</text>
</comment>
<feature type="transmembrane region" description="Helical" evidence="1">
    <location>
        <begin position="367"/>
        <end position="387"/>
    </location>
</feature>
<evidence type="ECO:0000256" key="1">
    <source>
        <dbReference type="SAM" id="Phobius"/>
    </source>
</evidence>
<dbReference type="RefSeq" id="WP_191272720.1">
    <property type="nucleotide sequence ID" value="NZ_BNDS01000008.1"/>
</dbReference>
<sequence length="418" mass="48759">MKSTELKINHGKITLGKVFFYFVIIDVLFLPYFKYFVMPNSLIFVVIWTVINIKKIKTDFDFKVFIILFYFVLLSSFVSYFFTPHTLNGYSNIWGDNIKRPFQLLSSFLYYFYLKTYLKSNSFSLKKILLLFILFADILALISILNIGLYFDIKEMFSVRDPFIDNFFITTDDYFFRYSYLWVDPNSIGYIIGVVGFYLMINEKLSSIQILFVIISMLLILITCMSSGALLAVSIVFVLLVGIYLKRLCINFSIKIKKKEIFSLLISICILLIVGLNIETMSNLKVFNYGLDRIFGNSSESRKTIYQYIITNKNMLKSLFIGNGYTLIVDNAIKRPHSDHLRIIYGYGWIAYLSIILFLFRKRKGIAFHHHFFLIPGFVAFSINSLIDEQKVFVVFLILLAATVFKKKVIRETHTRGS</sequence>
<feature type="transmembrane region" description="Helical" evidence="1">
    <location>
        <begin position="36"/>
        <end position="53"/>
    </location>
</feature>
<feature type="transmembrane region" description="Helical" evidence="1">
    <location>
        <begin position="180"/>
        <end position="199"/>
    </location>
</feature>
<evidence type="ECO:0000313" key="3">
    <source>
        <dbReference type="Proteomes" id="UP000637074"/>
    </source>
</evidence>
<reference evidence="2 3" key="1">
    <citation type="journal article" date="2022" name="Int. J. Syst. Evol. Microbiol.">
        <title>Neobacillus kokaensis sp. nov., isolated from soil.</title>
        <authorList>
            <person name="Yuki K."/>
            <person name="Matsubara H."/>
            <person name="Yamaguchi S."/>
        </authorList>
    </citation>
    <scope>NUCLEOTIDE SEQUENCE [LARGE SCALE GENOMIC DNA]</scope>
    <source>
        <strain evidence="2 3">LOB 377</strain>
    </source>
</reference>
<feature type="transmembrane region" description="Helical" evidence="1">
    <location>
        <begin position="65"/>
        <end position="82"/>
    </location>
</feature>
<evidence type="ECO:0000313" key="2">
    <source>
        <dbReference type="EMBL" id="GHH98660.1"/>
    </source>
</evidence>
<keyword evidence="1" id="KW-0812">Transmembrane</keyword>
<feature type="transmembrane region" description="Helical" evidence="1">
    <location>
        <begin position="12"/>
        <end position="30"/>
    </location>
</feature>
<keyword evidence="3" id="KW-1185">Reference proteome</keyword>
<feature type="transmembrane region" description="Helical" evidence="1">
    <location>
        <begin position="206"/>
        <end position="223"/>
    </location>
</feature>
<keyword evidence="1" id="KW-0472">Membrane</keyword>
<gene>
    <name evidence="2" type="ORF">AM1BK_22030</name>
</gene>
<feature type="transmembrane region" description="Helical" evidence="1">
    <location>
        <begin position="343"/>
        <end position="360"/>
    </location>
</feature>
<dbReference type="EMBL" id="BNDS01000008">
    <property type="protein sequence ID" value="GHH98660.1"/>
    <property type="molecule type" value="Genomic_DNA"/>
</dbReference>
<feature type="transmembrane region" description="Helical" evidence="1">
    <location>
        <begin position="130"/>
        <end position="151"/>
    </location>
</feature>
<name>A0ABQ3N159_9BACI</name>
<feature type="transmembrane region" description="Helical" evidence="1">
    <location>
        <begin position="393"/>
        <end position="410"/>
    </location>
</feature>
<dbReference type="Proteomes" id="UP000637074">
    <property type="component" value="Unassembled WGS sequence"/>
</dbReference>
<proteinExistence type="predicted"/>